<dbReference type="SUPFAM" id="SSF54593">
    <property type="entry name" value="Glyoxalase/Bleomycin resistance protein/Dihydroxybiphenyl dioxygenase"/>
    <property type="match status" value="1"/>
</dbReference>
<dbReference type="PIRSF" id="PIRSF021700">
    <property type="entry name" value="3_dmu_93_MTrfase"/>
    <property type="match status" value="1"/>
</dbReference>
<protein>
    <submittedName>
        <fullName evidence="2">VOC family protein</fullName>
    </submittedName>
</protein>
<dbReference type="InterPro" id="IPR009725">
    <property type="entry name" value="3_dmu_93_MTrfase"/>
</dbReference>
<dbReference type="InterPro" id="IPR028973">
    <property type="entry name" value="PhnB-like"/>
</dbReference>
<name>A0A5B2VNL8_9BACT</name>
<dbReference type="EMBL" id="VUOC01000004">
    <property type="protein sequence ID" value="KAA2239902.1"/>
    <property type="molecule type" value="Genomic_DNA"/>
</dbReference>
<dbReference type="Gene3D" id="3.10.180.10">
    <property type="entry name" value="2,3-Dihydroxybiphenyl 1,2-Dioxygenase, domain 1"/>
    <property type="match status" value="1"/>
</dbReference>
<dbReference type="InterPro" id="IPR029068">
    <property type="entry name" value="Glyas_Bleomycin-R_OHBP_Dase"/>
</dbReference>
<sequence>MANKTTVQKISSCIWFDTQAEEAAKFYTSVFKDGKIGRVSYYGKEGYEVHKMPEGTVLTVEFEIGGQSFLGLNGGPIFKPSEAISFVVNCGSQEELDYYWDKLSEGGDPASQVCGWLKDKFGVSWQVVPAVLADLMTSGDKGKAEKVMAVVMQSKKLNIQELEAAFGK</sequence>
<keyword evidence="3" id="KW-1185">Reference proteome</keyword>
<comment type="caution">
    <text evidence="2">The sequence shown here is derived from an EMBL/GenBank/DDBJ whole genome shotgun (WGS) entry which is preliminary data.</text>
</comment>
<gene>
    <name evidence="2" type="ORF">F0L74_27335</name>
</gene>
<accession>A0A5B2VNL8</accession>
<evidence type="ECO:0000313" key="3">
    <source>
        <dbReference type="Proteomes" id="UP000324611"/>
    </source>
</evidence>
<evidence type="ECO:0000313" key="2">
    <source>
        <dbReference type="EMBL" id="KAA2239902.1"/>
    </source>
</evidence>
<reference evidence="2 3" key="2">
    <citation type="submission" date="2019-09" db="EMBL/GenBank/DDBJ databases">
        <authorList>
            <person name="Jin C."/>
        </authorList>
    </citation>
    <scope>NUCLEOTIDE SEQUENCE [LARGE SCALE GENOMIC DNA]</scope>
    <source>
        <strain evidence="2 3">BN140078</strain>
    </source>
</reference>
<dbReference type="RefSeq" id="WP_149841079.1">
    <property type="nucleotide sequence ID" value="NZ_VUOC01000004.1"/>
</dbReference>
<proteinExistence type="predicted"/>
<dbReference type="Proteomes" id="UP000324611">
    <property type="component" value="Unassembled WGS sequence"/>
</dbReference>
<organism evidence="2 3">
    <name type="scientific">Chitinophaga agrisoli</name>
    <dbReference type="NCBI Taxonomy" id="2607653"/>
    <lineage>
        <taxon>Bacteria</taxon>
        <taxon>Pseudomonadati</taxon>
        <taxon>Bacteroidota</taxon>
        <taxon>Chitinophagia</taxon>
        <taxon>Chitinophagales</taxon>
        <taxon>Chitinophagaceae</taxon>
        <taxon>Chitinophaga</taxon>
    </lineage>
</organism>
<evidence type="ECO:0000259" key="1">
    <source>
        <dbReference type="Pfam" id="PF06983"/>
    </source>
</evidence>
<dbReference type="Pfam" id="PF06983">
    <property type="entry name" value="3-dmu-9_3-mt"/>
    <property type="match status" value="1"/>
</dbReference>
<dbReference type="PANTHER" id="PTHR33990:SF2">
    <property type="entry name" value="PHNB-LIKE DOMAIN-CONTAINING PROTEIN"/>
    <property type="match status" value="1"/>
</dbReference>
<reference evidence="2 3" key="1">
    <citation type="submission" date="2019-09" db="EMBL/GenBank/DDBJ databases">
        <title>Chitinophaga ginsengihumi sp. nov., isolated from soil of ginseng rhizosphere.</title>
        <authorList>
            <person name="Lee J."/>
        </authorList>
    </citation>
    <scope>NUCLEOTIDE SEQUENCE [LARGE SCALE GENOMIC DNA]</scope>
    <source>
        <strain evidence="2 3">BN140078</strain>
    </source>
</reference>
<dbReference type="CDD" id="cd06588">
    <property type="entry name" value="PhnB_like"/>
    <property type="match status" value="1"/>
</dbReference>
<dbReference type="PANTHER" id="PTHR33990">
    <property type="entry name" value="PROTEIN YJDN-RELATED"/>
    <property type="match status" value="1"/>
</dbReference>
<dbReference type="AlphaFoldDB" id="A0A5B2VNL8"/>
<feature type="domain" description="PhnB-like" evidence="1">
    <location>
        <begin position="8"/>
        <end position="128"/>
    </location>
</feature>